<dbReference type="EMBL" id="UFVD01000001">
    <property type="protein sequence ID" value="SUX10116.1"/>
    <property type="molecule type" value="Genomic_DNA"/>
</dbReference>
<evidence type="ECO:0000256" key="6">
    <source>
        <dbReference type="ARBA" id="ARBA00023136"/>
    </source>
</evidence>
<dbReference type="Pfam" id="PF00375">
    <property type="entry name" value="SDF"/>
    <property type="match status" value="1"/>
</dbReference>
<proteinExistence type="inferred from homology"/>
<evidence type="ECO:0000313" key="8">
    <source>
        <dbReference type="Proteomes" id="UP000254920"/>
    </source>
</evidence>
<evidence type="ECO:0000256" key="2">
    <source>
        <dbReference type="ARBA" id="ARBA00006148"/>
    </source>
</evidence>
<dbReference type="SUPFAM" id="SSF118215">
    <property type="entry name" value="Proton glutamate symport protein"/>
    <property type="match status" value="1"/>
</dbReference>
<dbReference type="InterPro" id="IPR036458">
    <property type="entry name" value="Na:dicarbo_symporter_sf"/>
</dbReference>
<dbReference type="GeneID" id="93090802"/>
<dbReference type="GO" id="GO:0015293">
    <property type="term" value="F:symporter activity"/>
    <property type="evidence" value="ECO:0007669"/>
    <property type="project" value="InterPro"/>
</dbReference>
<gene>
    <name evidence="7" type="primary">tcyP</name>
    <name evidence="7" type="ORF">NCTC12475_00359</name>
</gene>
<evidence type="ECO:0000313" key="7">
    <source>
        <dbReference type="EMBL" id="SUX10116.1"/>
    </source>
</evidence>
<evidence type="ECO:0000256" key="5">
    <source>
        <dbReference type="ARBA" id="ARBA00022989"/>
    </source>
</evidence>
<keyword evidence="8" id="KW-1185">Reference proteome</keyword>
<dbReference type="PANTHER" id="PTHR42865">
    <property type="entry name" value="PROTON/GLUTAMATE-ASPARTATE SYMPORTER"/>
    <property type="match status" value="1"/>
</dbReference>
<dbReference type="AlphaFoldDB" id="A0A381DHI3"/>
<name>A0A381DHI3_9BACT</name>
<evidence type="ECO:0000256" key="1">
    <source>
        <dbReference type="ARBA" id="ARBA00004141"/>
    </source>
</evidence>
<dbReference type="GO" id="GO:0015184">
    <property type="term" value="F:L-cystine transmembrane transporter activity"/>
    <property type="evidence" value="ECO:0007669"/>
    <property type="project" value="TreeGrafter"/>
</dbReference>
<dbReference type="InterPro" id="IPR001991">
    <property type="entry name" value="Na-dicarboxylate_symporter"/>
</dbReference>
<protein>
    <submittedName>
        <fullName evidence="7">Sodium:dicarboxylate family transmembrane symporter</fullName>
    </submittedName>
</protein>
<evidence type="ECO:0000256" key="4">
    <source>
        <dbReference type="ARBA" id="ARBA00022692"/>
    </source>
</evidence>
<dbReference type="STRING" id="32024.GCA_000788295_00312"/>
<comment type="similarity">
    <text evidence="2">Belongs to the dicarboxylate/amino acid:cation symporter (DAACS) (TC 2.A.23) family.</text>
</comment>
<keyword evidence="4 7" id="KW-0812">Transmembrane</keyword>
<reference evidence="7 8" key="1">
    <citation type="submission" date="2018-06" db="EMBL/GenBank/DDBJ databases">
        <authorList>
            <consortium name="Pathogen Informatics"/>
            <person name="Doyle S."/>
        </authorList>
    </citation>
    <scope>NUCLEOTIDE SEQUENCE [LARGE SCALE GENOMIC DNA]</scope>
    <source>
        <strain evidence="7 8">NCTC12475</strain>
    </source>
</reference>
<dbReference type="Gene3D" id="1.10.3860.10">
    <property type="entry name" value="Sodium:dicarboxylate symporter"/>
    <property type="match status" value="1"/>
</dbReference>
<organism evidence="7 8">
    <name type="scientific">Campylobacter sputorum subsp. sputorum</name>
    <dbReference type="NCBI Taxonomy" id="32024"/>
    <lineage>
        <taxon>Bacteria</taxon>
        <taxon>Pseudomonadati</taxon>
        <taxon>Campylobacterota</taxon>
        <taxon>Epsilonproteobacteria</taxon>
        <taxon>Campylobacterales</taxon>
        <taxon>Campylobacteraceae</taxon>
        <taxon>Campylobacter</taxon>
    </lineage>
</organism>
<evidence type="ECO:0000256" key="3">
    <source>
        <dbReference type="ARBA" id="ARBA00022448"/>
    </source>
</evidence>
<keyword evidence="5" id="KW-1133">Transmembrane helix</keyword>
<dbReference type="OrthoDB" id="9766690at2"/>
<dbReference type="Proteomes" id="UP000254920">
    <property type="component" value="Unassembled WGS sequence"/>
</dbReference>
<dbReference type="RefSeq" id="WP_089182620.1">
    <property type="nucleotide sequence ID" value="NZ_CP043427.1"/>
</dbReference>
<keyword evidence="3" id="KW-0813">Transport</keyword>
<dbReference type="GO" id="GO:0005886">
    <property type="term" value="C:plasma membrane"/>
    <property type="evidence" value="ECO:0007669"/>
    <property type="project" value="TreeGrafter"/>
</dbReference>
<keyword evidence="6" id="KW-0472">Membrane</keyword>
<accession>A0A381DHI3</accession>
<dbReference type="PANTHER" id="PTHR42865:SF5">
    <property type="entry name" value="L-CYSTINE TRANSPORTER TCYP"/>
    <property type="match status" value="1"/>
</dbReference>
<dbReference type="PRINTS" id="PR00173">
    <property type="entry name" value="EDTRNSPORT"/>
</dbReference>
<sequence>MYSFFVNFFNISSIYTLLGLFALAFIFYLLKVLKNAGVSNGKIMALSLIFGILLGYSCLYLANFPHQNILSLKDSTNLRPLYEIYVWFKFIIVMFISFLKLLIIPIIFFGIIRVIINLDQNVKFKNIFGISFSYLMITTAIASLIGITLAIVMQVGSGTINQTTTKIIKEVKPLNEVILDFIPSNIISAMANTNVLGVVIFSLFIAFGANILAKKDENIKNFDIFRNLIDFIYKIIMQITKKVISFLPYVVVVMIANTFLENGFDAIISALDYIVLCYIAAILTLSMHTIVLLLNGLNPIKYFQKALPTLIMAFTSRSSSGTLPMTISTLTNKFGVSSSNASFVASISTTIGMNGCAGFYTGSAAVFLLNALGVNITFEYIAMIVILSVIASFGIAGIPGIAIMALSVVITGLGLENNFALLATILAIDPIIDMVRTATNVSGGMIASIATDKGLKTLSKDVYNS</sequence>
<comment type="subcellular location">
    <subcellularLocation>
        <location evidence="1">Membrane</location>
        <topology evidence="1">Multi-pass membrane protein</topology>
    </subcellularLocation>
</comment>